<dbReference type="PROSITE" id="PS50112">
    <property type="entry name" value="PAS"/>
    <property type="match status" value="1"/>
</dbReference>
<keyword evidence="9" id="KW-1185">Reference proteome</keyword>
<dbReference type="InterPro" id="IPR003661">
    <property type="entry name" value="HisK_dim/P_dom"/>
</dbReference>
<dbReference type="InterPro" id="IPR004358">
    <property type="entry name" value="Sig_transdc_His_kin-like_C"/>
</dbReference>
<dbReference type="SUPFAM" id="SSF55785">
    <property type="entry name" value="PYP-like sensor domain (PAS domain)"/>
    <property type="match status" value="1"/>
</dbReference>
<dbReference type="OrthoDB" id="1522284at2"/>
<dbReference type="Gene3D" id="1.10.287.130">
    <property type="match status" value="1"/>
</dbReference>
<dbReference type="PRINTS" id="PR00344">
    <property type="entry name" value="BCTRLSENSOR"/>
</dbReference>
<dbReference type="CDD" id="cd00130">
    <property type="entry name" value="PAS"/>
    <property type="match status" value="1"/>
</dbReference>
<keyword evidence="4" id="KW-0808">Transferase</keyword>
<dbReference type="CDD" id="cd00075">
    <property type="entry name" value="HATPase"/>
    <property type="match status" value="1"/>
</dbReference>
<dbReference type="InterPro" id="IPR036097">
    <property type="entry name" value="HisK_dim/P_sf"/>
</dbReference>
<dbReference type="InterPro" id="IPR005467">
    <property type="entry name" value="His_kinase_dom"/>
</dbReference>
<feature type="domain" description="Histidine kinase" evidence="6">
    <location>
        <begin position="164"/>
        <end position="377"/>
    </location>
</feature>
<dbReference type="PANTHER" id="PTHR43304:SF1">
    <property type="entry name" value="PAC DOMAIN-CONTAINING PROTEIN"/>
    <property type="match status" value="1"/>
</dbReference>
<name>A0A4U1C0Z4_9SPHI</name>
<dbReference type="Pfam" id="PF02518">
    <property type="entry name" value="HATPase_c"/>
    <property type="match status" value="1"/>
</dbReference>
<dbReference type="SUPFAM" id="SSF47384">
    <property type="entry name" value="Homodimeric domain of signal transducing histidine kinase"/>
    <property type="match status" value="1"/>
</dbReference>
<dbReference type="InterPro" id="IPR035965">
    <property type="entry name" value="PAS-like_dom_sf"/>
</dbReference>
<feature type="domain" description="PAS" evidence="7">
    <location>
        <begin position="25"/>
        <end position="94"/>
    </location>
</feature>
<dbReference type="PANTHER" id="PTHR43304">
    <property type="entry name" value="PHYTOCHROME-LIKE PROTEIN CPH1"/>
    <property type="match status" value="1"/>
</dbReference>
<evidence type="ECO:0000256" key="5">
    <source>
        <dbReference type="ARBA" id="ARBA00022777"/>
    </source>
</evidence>
<dbReference type="EMBL" id="SWBP01000003">
    <property type="protein sequence ID" value="TKB97553.1"/>
    <property type="molecule type" value="Genomic_DNA"/>
</dbReference>
<evidence type="ECO:0000313" key="9">
    <source>
        <dbReference type="Proteomes" id="UP000308181"/>
    </source>
</evidence>
<comment type="caution">
    <text evidence="8">The sequence shown here is derived from an EMBL/GenBank/DDBJ whole genome shotgun (WGS) entry which is preliminary data.</text>
</comment>
<dbReference type="AlphaFoldDB" id="A0A4U1C0Z4"/>
<evidence type="ECO:0000256" key="3">
    <source>
        <dbReference type="ARBA" id="ARBA00022553"/>
    </source>
</evidence>
<protein>
    <recommendedName>
        <fullName evidence="2">histidine kinase</fullName>
        <ecNumber evidence="2">2.7.13.3</ecNumber>
    </recommendedName>
</protein>
<reference evidence="8 9" key="1">
    <citation type="submission" date="2019-04" db="EMBL/GenBank/DDBJ databases">
        <title>Pedobacter sp. AR-3-17 sp. nov., isolated from Arctic soil.</title>
        <authorList>
            <person name="Dahal R.H."/>
            <person name="Kim D.-U."/>
        </authorList>
    </citation>
    <scope>NUCLEOTIDE SEQUENCE [LARGE SCALE GENOMIC DNA]</scope>
    <source>
        <strain evidence="8 9">AR-3-17</strain>
    </source>
</reference>
<dbReference type="Proteomes" id="UP000308181">
    <property type="component" value="Unassembled WGS sequence"/>
</dbReference>
<comment type="catalytic activity">
    <reaction evidence="1">
        <text>ATP + protein L-histidine = ADP + protein N-phospho-L-histidine.</text>
        <dbReference type="EC" id="2.7.13.3"/>
    </reaction>
</comment>
<evidence type="ECO:0000259" key="7">
    <source>
        <dbReference type="PROSITE" id="PS50112"/>
    </source>
</evidence>
<dbReference type="PROSITE" id="PS50109">
    <property type="entry name" value="HIS_KIN"/>
    <property type="match status" value="1"/>
</dbReference>
<dbReference type="GO" id="GO:0000155">
    <property type="term" value="F:phosphorelay sensor kinase activity"/>
    <property type="evidence" value="ECO:0007669"/>
    <property type="project" value="InterPro"/>
</dbReference>
<dbReference type="SUPFAM" id="SSF55874">
    <property type="entry name" value="ATPase domain of HSP90 chaperone/DNA topoisomerase II/histidine kinase"/>
    <property type="match status" value="1"/>
</dbReference>
<dbReference type="CDD" id="cd00082">
    <property type="entry name" value="HisKA"/>
    <property type="match status" value="1"/>
</dbReference>
<dbReference type="Pfam" id="PF13426">
    <property type="entry name" value="PAS_9"/>
    <property type="match status" value="1"/>
</dbReference>
<accession>A0A4U1C0Z4</accession>
<dbReference type="RefSeq" id="WP_136826129.1">
    <property type="nucleotide sequence ID" value="NZ_SWBP01000003.1"/>
</dbReference>
<dbReference type="InterPro" id="IPR036890">
    <property type="entry name" value="HATPase_C_sf"/>
</dbReference>
<dbReference type="SMART" id="SM00387">
    <property type="entry name" value="HATPase_c"/>
    <property type="match status" value="1"/>
</dbReference>
<dbReference type="SMART" id="SM00091">
    <property type="entry name" value="PAS"/>
    <property type="match status" value="1"/>
</dbReference>
<evidence type="ECO:0000256" key="2">
    <source>
        <dbReference type="ARBA" id="ARBA00012438"/>
    </source>
</evidence>
<keyword evidence="5" id="KW-0418">Kinase</keyword>
<dbReference type="EC" id="2.7.13.3" evidence="2"/>
<dbReference type="NCBIfam" id="TIGR00229">
    <property type="entry name" value="sensory_box"/>
    <property type="match status" value="1"/>
</dbReference>
<keyword evidence="3" id="KW-0597">Phosphoprotein</keyword>
<proteinExistence type="predicted"/>
<evidence type="ECO:0000259" key="6">
    <source>
        <dbReference type="PROSITE" id="PS50109"/>
    </source>
</evidence>
<gene>
    <name evidence="8" type="ORF">FA046_09280</name>
</gene>
<dbReference type="InterPro" id="IPR000014">
    <property type="entry name" value="PAS"/>
</dbReference>
<evidence type="ECO:0000313" key="8">
    <source>
        <dbReference type="EMBL" id="TKB97553.1"/>
    </source>
</evidence>
<dbReference type="Gene3D" id="3.30.450.20">
    <property type="entry name" value="PAS domain"/>
    <property type="match status" value="1"/>
</dbReference>
<dbReference type="Gene3D" id="3.30.565.10">
    <property type="entry name" value="Histidine kinase-like ATPase, C-terminal domain"/>
    <property type="match status" value="1"/>
</dbReference>
<organism evidence="8 9">
    <name type="scientific">Pedobacter cryophilus</name>
    <dbReference type="NCBI Taxonomy" id="2571271"/>
    <lineage>
        <taxon>Bacteria</taxon>
        <taxon>Pseudomonadati</taxon>
        <taxon>Bacteroidota</taxon>
        <taxon>Sphingobacteriia</taxon>
        <taxon>Sphingobacteriales</taxon>
        <taxon>Sphingobacteriaceae</taxon>
        <taxon>Pedobacter</taxon>
    </lineage>
</organism>
<evidence type="ECO:0000256" key="1">
    <source>
        <dbReference type="ARBA" id="ARBA00000085"/>
    </source>
</evidence>
<dbReference type="InterPro" id="IPR003594">
    <property type="entry name" value="HATPase_dom"/>
</dbReference>
<evidence type="ECO:0000256" key="4">
    <source>
        <dbReference type="ARBA" id="ARBA00022679"/>
    </source>
</evidence>
<dbReference type="InterPro" id="IPR052162">
    <property type="entry name" value="Sensor_kinase/Photoreceptor"/>
</dbReference>
<sequence>MNNEIEPKEISRDEYITIHKDEYDDFKRLEHFFDLTLDLFCIADFNGYFKKINQSVCDVLGYTREELFAQPIQFFVYDEDKYITQGFRNQVKSGDPLFNFENRYLTKSGEIVWLSWTSMPVKNDSTIYAIAKNVTEKKKLEEDKNILIENIQNNNRDLQHFTRVASHDLRSPVINILSILELLDVSKISDTETVRMIEMLNTTTQQLYQTLEHYIDDLIKKDNLGDQNIENLDLDVTFTHVLNAIESLIKKSGATIHADFTVFNEINFNRVYLESIFLNLITNAIKYASPDRAPIIHISTKETNGLKQIVFSDNGVGLDLEKVKDKIFGLNQTFHQNIDGKGVGLYLVQSHVRAMGGEISVDSELGKGTTFTFTLKA</sequence>